<dbReference type="Gene3D" id="3.60.10.10">
    <property type="entry name" value="Endonuclease/exonuclease/phosphatase"/>
    <property type="match status" value="1"/>
</dbReference>
<dbReference type="Proteomes" id="UP000826656">
    <property type="component" value="Unassembled WGS sequence"/>
</dbReference>
<comment type="caution">
    <text evidence="1">The sequence shown here is derived from an EMBL/GenBank/DDBJ whole genome shotgun (WGS) entry which is preliminary data.</text>
</comment>
<dbReference type="EMBL" id="JAIVGD010000001">
    <property type="protein sequence ID" value="KAH0781593.1"/>
    <property type="molecule type" value="Genomic_DNA"/>
</dbReference>
<name>A0ABQ7WLK1_SOLTU</name>
<keyword evidence="2" id="KW-1185">Reference proteome</keyword>
<evidence type="ECO:0000313" key="2">
    <source>
        <dbReference type="Proteomes" id="UP000826656"/>
    </source>
</evidence>
<sequence length="146" mass="16498">MNIIAWNVRGLNKVYNHKELKVFLQENKVGVIVITETRVKENNAAQVVMKIAKNLIWHNNYVEDPGGRISIIWNPSVVKFQLLCTHMQVIDDSIKDNKAPGGDAFDALFYKKTLPLMGKEITQAVLHFFDTGVMCEAINCALITLI</sequence>
<protein>
    <submittedName>
        <fullName evidence="1">Uncharacterized protein</fullName>
    </submittedName>
</protein>
<accession>A0ABQ7WLK1</accession>
<proteinExistence type="predicted"/>
<reference evidence="1 2" key="1">
    <citation type="journal article" date="2021" name="bioRxiv">
        <title>Chromosome-scale and haplotype-resolved genome assembly of a tetraploid potato cultivar.</title>
        <authorList>
            <person name="Sun H."/>
            <person name="Jiao W.-B."/>
            <person name="Krause K."/>
            <person name="Campoy J.A."/>
            <person name="Goel M."/>
            <person name="Folz-Donahue K."/>
            <person name="Kukat C."/>
            <person name="Huettel B."/>
            <person name="Schneeberger K."/>
        </authorList>
    </citation>
    <scope>NUCLEOTIDE SEQUENCE [LARGE SCALE GENOMIC DNA]</scope>
    <source>
        <strain evidence="1">SolTubOtavaFocal</strain>
        <tissue evidence="1">Leaves</tissue>
    </source>
</reference>
<dbReference type="InterPro" id="IPR036691">
    <property type="entry name" value="Endo/exonu/phosph_ase_sf"/>
</dbReference>
<dbReference type="SUPFAM" id="SSF56219">
    <property type="entry name" value="DNase I-like"/>
    <property type="match status" value="1"/>
</dbReference>
<gene>
    <name evidence="1" type="ORF">KY290_001191</name>
</gene>
<organism evidence="1 2">
    <name type="scientific">Solanum tuberosum</name>
    <name type="common">Potato</name>
    <dbReference type="NCBI Taxonomy" id="4113"/>
    <lineage>
        <taxon>Eukaryota</taxon>
        <taxon>Viridiplantae</taxon>
        <taxon>Streptophyta</taxon>
        <taxon>Embryophyta</taxon>
        <taxon>Tracheophyta</taxon>
        <taxon>Spermatophyta</taxon>
        <taxon>Magnoliopsida</taxon>
        <taxon>eudicotyledons</taxon>
        <taxon>Gunneridae</taxon>
        <taxon>Pentapetalae</taxon>
        <taxon>asterids</taxon>
        <taxon>lamiids</taxon>
        <taxon>Solanales</taxon>
        <taxon>Solanaceae</taxon>
        <taxon>Solanoideae</taxon>
        <taxon>Solaneae</taxon>
        <taxon>Solanum</taxon>
    </lineage>
</organism>
<evidence type="ECO:0000313" key="1">
    <source>
        <dbReference type="EMBL" id="KAH0781593.1"/>
    </source>
</evidence>